<dbReference type="RefSeq" id="WP_097798817.1">
    <property type="nucleotide sequence ID" value="NZ_CP025570.1"/>
</dbReference>
<proteinExistence type="predicted"/>
<dbReference type="Proteomes" id="UP000285875">
    <property type="component" value="Chromosome"/>
</dbReference>
<name>A0A3T0RZ99_9ACTN</name>
<evidence type="ECO:0000313" key="2">
    <source>
        <dbReference type="Proteomes" id="UP000285875"/>
    </source>
</evidence>
<accession>A0A3T0RZ99</accession>
<sequence>MSDEILPSLTLSILLACAIATIVLVIFDAVRLRGRRTWRPRRISAAVCVTLSVVTLAFLYVPTRAPSTDAECMFDPATEVLGFQGSDEAVREVPDEIDRTSTRECDTAAREHVAISSITLAGSLISYIVVRRRDHTE</sequence>
<dbReference type="AlphaFoldDB" id="A0A3T0RZ99"/>
<reference evidence="2" key="1">
    <citation type="submission" date="2017-12" db="EMBL/GenBank/DDBJ databases">
        <title>Whole genome sequencing of Acidipropionibacterium jensenii strains JS279 and JS280.</title>
        <authorList>
            <person name="Deptula P."/>
            <person name="Laine P."/>
            <person name="Smolander O.-P."/>
            <person name="Paulin L."/>
            <person name="Auvinen P."/>
            <person name="Varmanen P."/>
        </authorList>
    </citation>
    <scope>NUCLEOTIDE SEQUENCE [LARGE SCALE GENOMIC DNA]</scope>
    <source>
        <strain evidence="2">JS280</strain>
    </source>
</reference>
<gene>
    <name evidence="1" type="ORF">C0Z10_06305</name>
</gene>
<dbReference type="EMBL" id="CP025570">
    <property type="protein sequence ID" value="AZZ39424.1"/>
    <property type="molecule type" value="Genomic_DNA"/>
</dbReference>
<protein>
    <submittedName>
        <fullName evidence="1">Uncharacterized protein</fullName>
    </submittedName>
</protein>
<organism evidence="1 2">
    <name type="scientific">Acidipropionibacterium jensenii</name>
    <dbReference type="NCBI Taxonomy" id="1749"/>
    <lineage>
        <taxon>Bacteria</taxon>
        <taxon>Bacillati</taxon>
        <taxon>Actinomycetota</taxon>
        <taxon>Actinomycetes</taxon>
        <taxon>Propionibacteriales</taxon>
        <taxon>Propionibacteriaceae</taxon>
        <taxon>Acidipropionibacterium</taxon>
    </lineage>
</organism>
<dbReference type="KEGG" id="aji:C0Z10_06305"/>
<dbReference type="GeneID" id="82885671"/>
<evidence type="ECO:0000313" key="1">
    <source>
        <dbReference type="EMBL" id="AZZ39424.1"/>
    </source>
</evidence>